<name>A0A6V8L0E5_9ACTN</name>
<dbReference type="SUPFAM" id="SSF81606">
    <property type="entry name" value="PP2C-like"/>
    <property type="match status" value="1"/>
</dbReference>
<comment type="caution">
    <text evidence="2">The sequence shown here is derived from an EMBL/GenBank/DDBJ whole genome shotgun (WGS) entry which is preliminary data.</text>
</comment>
<proteinExistence type="predicted"/>
<feature type="domain" description="PPM-type phosphatase" evidence="1">
    <location>
        <begin position="29"/>
        <end position="226"/>
    </location>
</feature>
<dbReference type="Proteomes" id="UP000482960">
    <property type="component" value="Unassembled WGS sequence"/>
</dbReference>
<dbReference type="InterPro" id="IPR036457">
    <property type="entry name" value="PPM-type-like_dom_sf"/>
</dbReference>
<evidence type="ECO:0000313" key="3">
    <source>
        <dbReference type="Proteomes" id="UP000482960"/>
    </source>
</evidence>
<evidence type="ECO:0000259" key="1">
    <source>
        <dbReference type="Pfam" id="PF13672"/>
    </source>
</evidence>
<dbReference type="EMBL" id="BLPG01000001">
    <property type="protein sequence ID" value="GFJ88448.1"/>
    <property type="molecule type" value="Genomic_DNA"/>
</dbReference>
<dbReference type="Gene3D" id="3.60.40.10">
    <property type="entry name" value="PPM-type phosphatase domain"/>
    <property type="match status" value="1"/>
</dbReference>
<keyword evidence="3" id="KW-1185">Reference proteome</keyword>
<reference evidence="2 3" key="1">
    <citation type="submission" date="2020-03" db="EMBL/GenBank/DDBJ databases">
        <title>Whole genome shotgun sequence of Phytohabitans rumicis NBRC 108638.</title>
        <authorList>
            <person name="Komaki H."/>
            <person name="Tamura T."/>
        </authorList>
    </citation>
    <scope>NUCLEOTIDE SEQUENCE [LARGE SCALE GENOMIC DNA]</scope>
    <source>
        <strain evidence="2 3">NBRC 108638</strain>
    </source>
</reference>
<reference evidence="2 3" key="2">
    <citation type="submission" date="2020-03" db="EMBL/GenBank/DDBJ databases">
        <authorList>
            <person name="Ichikawa N."/>
            <person name="Kimura A."/>
            <person name="Kitahashi Y."/>
            <person name="Uohara A."/>
        </authorList>
    </citation>
    <scope>NUCLEOTIDE SEQUENCE [LARGE SCALE GENOMIC DNA]</scope>
    <source>
        <strain evidence="2 3">NBRC 108638</strain>
    </source>
</reference>
<sequence>MSGRDGAAPRFVVHAYSFPKDEAHPQDWEDAAGYLVTGAEGWFAVADGAGSGYRVKEWARHLVDGFLDARPRTPRTTQDVLLRQRDRWPHAAPAREQSDVDWWEAMAAERLESAAAFAGVWARAPEDTDGNFHVYAIGDCCVLHVRGATLQVSFPVSAGQAFSQSPTLLYSRPEKSPDPAGWIQFCTGQLRRGDMLVLASDRLSQCLLEQSAMTGAPVWQAIRAVDRRSFQDLVRGLRDHGSLGVDDITLVRVCVI</sequence>
<accession>A0A6V8L0E5</accession>
<dbReference type="InterPro" id="IPR001932">
    <property type="entry name" value="PPM-type_phosphatase-like_dom"/>
</dbReference>
<gene>
    <name evidence="2" type="ORF">Prum_020900</name>
</gene>
<dbReference type="Pfam" id="PF13672">
    <property type="entry name" value="PP2C_2"/>
    <property type="match status" value="1"/>
</dbReference>
<organism evidence="2 3">
    <name type="scientific">Phytohabitans rumicis</name>
    <dbReference type="NCBI Taxonomy" id="1076125"/>
    <lineage>
        <taxon>Bacteria</taxon>
        <taxon>Bacillati</taxon>
        <taxon>Actinomycetota</taxon>
        <taxon>Actinomycetes</taxon>
        <taxon>Micromonosporales</taxon>
        <taxon>Micromonosporaceae</taxon>
    </lineage>
</organism>
<evidence type="ECO:0000313" key="2">
    <source>
        <dbReference type="EMBL" id="GFJ88448.1"/>
    </source>
</evidence>
<protein>
    <recommendedName>
        <fullName evidence="1">PPM-type phosphatase domain-containing protein</fullName>
    </recommendedName>
</protein>
<dbReference type="AlphaFoldDB" id="A0A6V8L0E5"/>
<dbReference type="RefSeq" id="WP_173075782.1">
    <property type="nucleotide sequence ID" value="NZ_BAABJB010000015.1"/>
</dbReference>